<dbReference type="EC" id="2.8.3.16" evidence="2"/>
<feature type="binding site" evidence="2">
    <location>
        <begin position="248"/>
        <end position="250"/>
    </location>
    <ligand>
        <name>substrate</name>
    </ligand>
</feature>
<dbReference type="Gene3D" id="3.30.1540.10">
    <property type="entry name" value="formyl-coa transferase, domain 3"/>
    <property type="match status" value="1"/>
</dbReference>
<name>A0A377BTA6_ECOLX</name>
<feature type="binding site" evidence="2">
    <location>
        <begin position="17"/>
        <end position="18"/>
    </location>
    <ligand>
        <name>CoA</name>
        <dbReference type="ChEBI" id="CHEBI:57287"/>
    </ligand>
</feature>
<accession>A0A377BTA6</accession>
<feature type="binding site" evidence="2">
    <location>
        <begin position="96"/>
        <end position="98"/>
    </location>
    <ligand>
        <name>CoA</name>
        <dbReference type="ChEBI" id="CHEBI:57287"/>
    </ligand>
</feature>
<feature type="binding site" evidence="2">
    <location>
        <begin position="72"/>
        <end position="75"/>
    </location>
    <ligand>
        <name>CoA</name>
        <dbReference type="ChEBI" id="CHEBI:57287"/>
    </ligand>
</feature>
<evidence type="ECO:0000256" key="1">
    <source>
        <dbReference type="ARBA" id="ARBA00022679"/>
    </source>
</evidence>
<dbReference type="NCBIfam" id="TIGR03253">
    <property type="entry name" value="oxalate_frc"/>
    <property type="match status" value="1"/>
</dbReference>
<dbReference type="InterPro" id="IPR050483">
    <property type="entry name" value="CoA-transferase_III_domain"/>
</dbReference>
<feature type="binding site" evidence="2">
    <location>
        <begin position="137"/>
        <end position="140"/>
    </location>
    <ligand>
        <name>CoA</name>
        <dbReference type="ChEBI" id="CHEBI:57287"/>
    </ligand>
</feature>
<evidence type="ECO:0000256" key="2">
    <source>
        <dbReference type="HAMAP-Rule" id="MF_00742"/>
    </source>
</evidence>
<dbReference type="GO" id="GO:0033608">
    <property type="term" value="F:formyl-CoA transferase activity"/>
    <property type="evidence" value="ECO:0007669"/>
    <property type="project" value="UniProtKB-EC"/>
</dbReference>
<dbReference type="Gene3D" id="3.40.50.10540">
    <property type="entry name" value="Crotonobetainyl-coa:carnitine coa-transferase, domain 1"/>
    <property type="match status" value="1"/>
</dbReference>
<feature type="binding site" evidence="2">
    <location>
        <position position="38"/>
    </location>
    <ligand>
        <name>CoA</name>
        <dbReference type="ChEBI" id="CHEBI:57287"/>
    </ligand>
</feature>
<comment type="similarity">
    <text evidence="2">Belongs to the CoA-transferase III family. Frc subfamily.</text>
</comment>
<organism evidence="3 4">
    <name type="scientific">Escherichia coli</name>
    <dbReference type="NCBI Taxonomy" id="562"/>
    <lineage>
        <taxon>Bacteria</taxon>
        <taxon>Pseudomonadati</taxon>
        <taxon>Pseudomonadota</taxon>
        <taxon>Gammaproteobacteria</taxon>
        <taxon>Enterobacterales</taxon>
        <taxon>Enterobacteriaceae</taxon>
        <taxon>Escherichia</taxon>
    </lineage>
</organism>
<feature type="binding site" evidence="2">
    <location>
        <begin position="273"/>
        <end position="275"/>
    </location>
    <ligand>
        <name>CoA</name>
        <dbReference type="ChEBI" id="CHEBI:57287"/>
    </ligand>
</feature>
<dbReference type="HAMAP" id="MF_00742">
    <property type="entry name" value="Formyl_CoA_transfer"/>
    <property type="match status" value="1"/>
</dbReference>
<evidence type="ECO:0000313" key="3">
    <source>
        <dbReference type="EMBL" id="STL76117.1"/>
    </source>
</evidence>
<dbReference type="InterPro" id="IPR017659">
    <property type="entry name" value="Formyl_CoA_transfer"/>
</dbReference>
<comment type="caution">
    <text evidence="2">Lacks conserved residue(s) required for the propagation of feature annotation.</text>
</comment>
<dbReference type="UniPathway" id="UPA00540">
    <property type="reaction ID" value="UER00598"/>
</dbReference>
<dbReference type="PANTHER" id="PTHR48207:SF3">
    <property type="entry name" value="SUCCINATE--HYDROXYMETHYLGLUTARATE COA-TRANSFERASE"/>
    <property type="match status" value="1"/>
</dbReference>
<comment type="function">
    <text evidence="2">Involved in the catabolism of oxalate and in the adapatation to low pH via the induction of the oxalate-dependent acid tolerance response (ATR). Catalyzes the transfer of the CoA moiety from formyl-CoA to oxalate.</text>
</comment>
<comment type="pathway">
    <text evidence="2">Metabolic intermediate degradation; oxalate degradation; CO(2) and formate from oxalate: step 1/2.</text>
</comment>
<dbReference type="NCBIfam" id="NF003809">
    <property type="entry name" value="PRK05398.1"/>
    <property type="match status" value="1"/>
</dbReference>
<reference evidence="3 4" key="1">
    <citation type="submission" date="2018-06" db="EMBL/GenBank/DDBJ databases">
        <authorList>
            <consortium name="Pathogen Informatics"/>
            <person name="Doyle S."/>
        </authorList>
    </citation>
    <scope>NUCLEOTIDE SEQUENCE [LARGE SCALE GENOMIC DNA]</scope>
    <source>
        <strain evidence="3 4">NCTC13148</strain>
    </source>
</reference>
<dbReference type="AlphaFoldDB" id="A0A377BTA6"/>
<dbReference type="Proteomes" id="UP000254255">
    <property type="component" value="Unassembled WGS sequence"/>
</dbReference>
<keyword evidence="1 2" id="KW-0808">Transferase</keyword>
<dbReference type="InterPro" id="IPR044855">
    <property type="entry name" value="CoA-Trfase_III_dom3_sf"/>
</dbReference>
<dbReference type="SUPFAM" id="SSF89796">
    <property type="entry name" value="CoA-transferase family III (CaiB/BaiF)"/>
    <property type="match status" value="1"/>
</dbReference>
<dbReference type="PANTHER" id="PTHR48207">
    <property type="entry name" value="SUCCINATE--HYDROXYMETHYLGLUTARATE COA-TRANSFERASE"/>
    <property type="match status" value="1"/>
</dbReference>
<dbReference type="Pfam" id="PF02515">
    <property type="entry name" value="CoA_transf_3"/>
    <property type="match status" value="1"/>
</dbReference>
<dbReference type="EMBL" id="UGET01000004">
    <property type="protein sequence ID" value="STL76117.1"/>
    <property type="molecule type" value="Genomic_DNA"/>
</dbReference>
<gene>
    <name evidence="2 3" type="primary">frc</name>
    <name evidence="3" type="ORF">NCTC13148_02121</name>
</gene>
<proteinExistence type="inferred from homology"/>
<dbReference type="InterPro" id="IPR023606">
    <property type="entry name" value="CoA-Trfase_III_dom_1_sf"/>
</dbReference>
<comment type="subunit">
    <text evidence="2">Homodimer.</text>
</comment>
<feature type="binding site" evidence="2">
    <location>
        <position position="104"/>
    </location>
    <ligand>
        <name>CoA</name>
        <dbReference type="ChEBI" id="CHEBI:57287"/>
    </ligand>
</feature>
<sequence length="441" mass="48810">MSTPLQGIKVLDFTGVQSGPSCTQMLAWFGADVIKIERPGVGDVTRHQLRDIPDIDALYFTMLNSNKRSIELNTKTAEGKEVMEKLIREADILVENFHPGAIDHMGFTWEHIQEINPRLIFGSIKGFDECSPYVNVKAYENVAQAAGGAASTTGFWDGPPLVSAAALGDSNTGMHLLIGLLAALLHREKTGRGQRVTMSMQDAVLNLCRVKLRDQQRLDKLGYLEEYPQYPNGTFGDAVPRGGNAGGGGQPGWILKCKGWETDPNAYIYFTIQEQNWENTCKAIGKPEWITDPAYSTAHARQPHIFDIFAEIEKYTVTIDKHEAVAYLTQFDIPCAPVLSMKEISLDPSLRQSGSVVEVEQPLRGKYLTVGCPMKFSAFTPDIKAAPLLGEHTAAVLQELGYSDDEIAAMKQNHAGNDSNLLIVFYVQIMPDDFVMQLHRF</sequence>
<evidence type="ECO:0000313" key="4">
    <source>
        <dbReference type="Proteomes" id="UP000254255"/>
    </source>
</evidence>
<comment type="catalytic activity">
    <reaction evidence="2">
        <text>formyl-CoA + oxalate = oxalyl-CoA + formate</text>
        <dbReference type="Rhea" id="RHEA:16545"/>
        <dbReference type="ChEBI" id="CHEBI:15740"/>
        <dbReference type="ChEBI" id="CHEBI:30623"/>
        <dbReference type="ChEBI" id="CHEBI:57376"/>
        <dbReference type="ChEBI" id="CHEBI:57388"/>
        <dbReference type="EC" id="2.8.3.16"/>
    </reaction>
</comment>
<dbReference type="GO" id="GO:0033611">
    <property type="term" value="P:oxalate catabolic process"/>
    <property type="evidence" value="ECO:0007669"/>
    <property type="project" value="UniProtKB-UniRule"/>
</dbReference>
<protein>
    <recommendedName>
        <fullName evidence="2">Formyl-CoA:oxalate CoA-transferase</fullName>
        <shortName evidence="2">FCOCT</shortName>
        <ecNumber evidence="2">2.8.3.16</ecNumber>
    </recommendedName>
    <alternativeName>
        <fullName evidence="2">Formyl-coenzyme A transferase</fullName>
        <shortName evidence="2">Formyl-CoA transferase</shortName>
    </alternativeName>
</protein>
<dbReference type="InterPro" id="IPR003673">
    <property type="entry name" value="CoA-Trfase_fam_III"/>
</dbReference>
<feature type="active site" description="Nucleophile" evidence="2">
    <location>
        <position position="169"/>
    </location>
</feature>